<dbReference type="PANTHER" id="PTHR45971:SF1">
    <property type="entry name" value="RUBICON, ISOFORM A"/>
    <property type="match status" value="1"/>
</dbReference>
<sequence length="924" mass="102026">MSKSRNPIKVLSGMYMPISQCADLPAGSIPMGEEVTEDELPDSPLSDISDLLTKSPLASKTPSVKPRNSTITTSTDQAALFSACSILAAKLKKMTTEEIPQPPVRPSITSAVPVRNALRNRELHFEHTCCHHQNKDHKLRAVSVGHLGCLIRALMKTSEQSSRNKKCAKSYENLMTSRLNKQCVPDLALPSSLCVKTNEDEAESRPCDKMPLIQSDAEPSELSIPQSRVVWLDNPAGGEVNRKAVFSLGGSPKSKDFSHSRSDCANNVNSIVTGQHLLLPGRSEFEDELVREVAYFELSEYIIGEIEVANALALCSFTTTRPELQCSFDLQANRTGSLDSVHQRRKSNTTGSKSGKSNLWRSRSNCGFLTFGNPQEKSTLRSSSAAVLYPTKADGPSAFSDFFGIVQQGLFVDSEPSETSSTQSTDCSTAHCKPSRSVLNSSSIDSTGGLPQIKSVASFAVDVINSRLASLPGQPSNSLCVSFLNDLKRVVAQTGDADWAFWDQAVDFRLKSAMRAPPLPVGQLLASVYPDVLYTPLSSPLCRSMQSAPLTESLLPIRNRSSTRLRSYSGTISAQLTKSEKKNGPVCPENVSHPRDTLPTLFSNRSNQSDPGGASAKLLPNNEPEQRSTPAVDHNSDPNFATLRPKTEIFDNCETISAICTPLSYELLKNPPLPKSKRKSVLLSQHNRCAGCGTFIETRYIKRMRFCEFFGKYFCCVCHTNTLMILPGNVLSNWDFRMLPVSNIGRDRLNQLNSQPLLRLSDFSQQVVQHQPNLRSCATIRKQGNLILPFVRFCSDAQNVVATLGALPKHWLETPDLWSMADLCAVRDGHLEAHLRSTLQPIVDHLTKCPRCRAQGFICELCHSGQVLFPFGQLNTVTCPACMACFHRSCLRNPKPENCPRCIRRAMRRRRQQSQLERDADQEY</sequence>
<feature type="region of interest" description="Disordered" evidence="1">
    <location>
        <begin position="568"/>
        <end position="638"/>
    </location>
</feature>
<dbReference type="GO" id="GO:1901981">
    <property type="term" value="F:phosphatidylinositol phosphate binding"/>
    <property type="evidence" value="ECO:0007669"/>
    <property type="project" value="TreeGrafter"/>
</dbReference>
<feature type="compositionally biased region" description="Polar residues" evidence="1">
    <location>
        <begin position="568"/>
        <end position="577"/>
    </location>
</feature>
<gene>
    <name evidence="3" type="ORF">CDAUBV1_LOCUS3238</name>
</gene>
<evidence type="ECO:0000256" key="1">
    <source>
        <dbReference type="SAM" id="MobiDB-lite"/>
    </source>
</evidence>
<evidence type="ECO:0000313" key="3">
    <source>
        <dbReference type="EMBL" id="CAL5131049.1"/>
    </source>
</evidence>
<evidence type="ECO:0000313" key="4">
    <source>
        <dbReference type="Proteomes" id="UP001497525"/>
    </source>
</evidence>
<dbReference type="InterPro" id="IPR052428">
    <property type="entry name" value="Autophagy_HostDef_Reg"/>
</dbReference>
<name>A0AAV2T1K4_CALDB</name>
<dbReference type="InterPro" id="IPR025258">
    <property type="entry name" value="RH_dom"/>
</dbReference>
<dbReference type="EMBL" id="CAXLJL010000079">
    <property type="protein sequence ID" value="CAL5131049.1"/>
    <property type="molecule type" value="Genomic_DNA"/>
</dbReference>
<dbReference type="Pfam" id="PF13901">
    <property type="entry name" value="RH_dom"/>
    <property type="match status" value="1"/>
</dbReference>
<protein>
    <recommendedName>
        <fullName evidence="2">Rubicon Homology domain-containing protein</fullName>
    </recommendedName>
</protein>
<dbReference type="PANTHER" id="PTHR45971">
    <property type="entry name" value="PHOX (PX) DOMAIN-CONTAINING PROTEIN"/>
    <property type="match status" value="1"/>
</dbReference>
<feature type="compositionally biased region" description="Low complexity" evidence="1">
    <location>
        <begin position="348"/>
        <end position="358"/>
    </location>
</feature>
<reference evidence="3" key="1">
    <citation type="submission" date="2024-06" db="EMBL/GenBank/DDBJ databases">
        <authorList>
            <person name="Liu X."/>
            <person name="Lenzi L."/>
            <person name="Haldenby T S."/>
            <person name="Uol C."/>
        </authorList>
    </citation>
    <scope>NUCLEOTIDE SEQUENCE</scope>
</reference>
<proteinExistence type="predicted"/>
<feature type="compositionally biased region" description="Polar residues" evidence="1">
    <location>
        <begin position="600"/>
        <end position="610"/>
    </location>
</feature>
<feature type="region of interest" description="Disordered" evidence="1">
    <location>
        <begin position="337"/>
        <end position="359"/>
    </location>
</feature>
<organism evidence="3 4">
    <name type="scientific">Calicophoron daubneyi</name>
    <name type="common">Rumen fluke</name>
    <name type="synonym">Paramphistomum daubneyi</name>
    <dbReference type="NCBI Taxonomy" id="300641"/>
    <lineage>
        <taxon>Eukaryota</taxon>
        <taxon>Metazoa</taxon>
        <taxon>Spiralia</taxon>
        <taxon>Lophotrochozoa</taxon>
        <taxon>Platyhelminthes</taxon>
        <taxon>Trematoda</taxon>
        <taxon>Digenea</taxon>
        <taxon>Plagiorchiida</taxon>
        <taxon>Pronocephalata</taxon>
        <taxon>Paramphistomoidea</taxon>
        <taxon>Paramphistomidae</taxon>
        <taxon>Calicophoron</taxon>
    </lineage>
</organism>
<evidence type="ECO:0000259" key="2">
    <source>
        <dbReference type="SMART" id="SM01175"/>
    </source>
</evidence>
<dbReference type="AlphaFoldDB" id="A0AAV2T1K4"/>
<comment type="caution">
    <text evidence="3">The sequence shown here is derived from an EMBL/GenBank/DDBJ whole genome shotgun (WGS) entry which is preliminary data.</text>
</comment>
<accession>A0AAV2T1K4</accession>
<feature type="domain" description="Rubicon Homology" evidence="2">
    <location>
        <begin position="705"/>
        <end position="909"/>
    </location>
</feature>
<dbReference type="SMART" id="SM01175">
    <property type="entry name" value="DUF4206"/>
    <property type="match status" value="1"/>
</dbReference>
<dbReference type="Proteomes" id="UP001497525">
    <property type="component" value="Unassembled WGS sequence"/>
</dbReference>